<keyword evidence="7 19" id="KW-0067">ATP-binding</keyword>
<dbReference type="GO" id="GO:0140741">
    <property type="term" value="F:tRNA-uracil-4 sulfurtransferase activity"/>
    <property type="evidence" value="ECO:0007669"/>
    <property type="project" value="UniProtKB-EC"/>
</dbReference>
<dbReference type="SMART" id="SM00981">
    <property type="entry name" value="THUMP"/>
    <property type="match status" value="1"/>
</dbReference>
<dbReference type="AlphaFoldDB" id="A0A0F4LDR4"/>
<reference evidence="21 22" key="1">
    <citation type="submission" date="2015-01" db="EMBL/GenBank/DDBJ databases">
        <title>Comparative genomics of the lactic acid bacteria isolated from the honey bee gut.</title>
        <authorList>
            <person name="Ellegaard K.M."/>
            <person name="Tamarit D."/>
            <person name="Javelind E."/>
            <person name="Olofsson T."/>
            <person name="Andersson S.G."/>
            <person name="Vasquez A."/>
        </authorList>
    </citation>
    <scope>NUCLEOTIDE SEQUENCE [LARGE SCALE GENOMIC DNA]</scope>
    <source>
        <strain evidence="21 22">Hma8</strain>
    </source>
</reference>
<evidence type="ECO:0000256" key="8">
    <source>
        <dbReference type="ARBA" id="ARBA00022884"/>
    </source>
</evidence>
<comment type="function">
    <text evidence="12 19">Catalyzes the ATP-dependent transfer of a sulfur to tRNA to produce 4-thiouridine in position 8 of tRNAs, which functions as a near-UV photosensor. Also catalyzes the transfer of sulfur to the sulfur carrier protein ThiS, forming ThiS-thiocarboxylate. This is a step in the synthesis of thiazole, in the thiamine biosynthesis pathway. The sulfur is donated as persulfide by IscS.</text>
</comment>
<comment type="pathway">
    <text evidence="2 19">Cofactor biosynthesis; thiamine diphosphate biosynthesis.</text>
</comment>
<dbReference type="Pfam" id="PF02568">
    <property type="entry name" value="ThiI"/>
    <property type="match status" value="1"/>
</dbReference>
<comment type="subcellular location">
    <subcellularLocation>
        <location evidence="1 19">Cytoplasm</location>
    </subcellularLocation>
</comment>
<dbReference type="UniPathway" id="UPA00060"/>
<dbReference type="Proteomes" id="UP000033531">
    <property type="component" value="Unassembled WGS sequence"/>
</dbReference>
<dbReference type="InterPro" id="IPR049961">
    <property type="entry name" value="ThiI_N"/>
</dbReference>
<dbReference type="OrthoDB" id="9773948at2"/>
<keyword evidence="5 19" id="KW-0808">Transferase</keyword>
<gene>
    <name evidence="19 21" type="primary">thiI</name>
    <name evidence="21" type="ORF">JF74_07840</name>
</gene>
<dbReference type="InterPro" id="IPR054173">
    <property type="entry name" value="ThiI_fer"/>
</dbReference>
<evidence type="ECO:0000256" key="18">
    <source>
        <dbReference type="ARBA" id="ARBA00080570"/>
    </source>
</evidence>
<dbReference type="InterPro" id="IPR020536">
    <property type="entry name" value="ThiI_AANH"/>
</dbReference>
<evidence type="ECO:0000313" key="22">
    <source>
        <dbReference type="Proteomes" id="UP000033531"/>
    </source>
</evidence>
<dbReference type="GO" id="GO:0002937">
    <property type="term" value="P:tRNA 4-thiouridine biosynthesis"/>
    <property type="evidence" value="ECO:0007669"/>
    <property type="project" value="TreeGrafter"/>
</dbReference>
<dbReference type="InterPro" id="IPR014729">
    <property type="entry name" value="Rossmann-like_a/b/a_fold"/>
</dbReference>
<dbReference type="GO" id="GO:0005829">
    <property type="term" value="C:cytosol"/>
    <property type="evidence" value="ECO:0007669"/>
    <property type="project" value="TreeGrafter"/>
</dbReference>
<dbReference type="Gene3D" id="3.40.50.620">
    <property type="entry name" value="HUPs"/>
    <property type="match status" value="1"/>
</dbReference>
<dbReference type="SUPFAM" id="SSF52402">
    <property type="entry name" value="Adenine nucleotide alpha hydrolases-like"/>
    <property type="match status" value="1"/>
</dbReference>
<feature type="domain" description="THUMP" evidence="20">
    <location>
        <begin position="60"/>
        <end position="165"/>
    </location>
</feature>
<keyword evidence="8 19" id="KW-0694">RNA-binding</keyword>
<feature type="binding site" evidence="19">
    <location>
        <position position="287"/>
    </location>
    <ligand>
        <name>ATP</name>
        <dbReference type="ChEBI" id="CHEBI:30616"/>
    </ligand>
</feature>
<dbReference type="NCBIfam" id="TIGR00342">
    <property type="entry name" value="tRNA uracil 4-sulfurtransferase ThiI"/>
    <property type="match status" value="1"/>
</dbReference>
<keyword evidence="4 19" id="KW-0820">tRNA-binding</keyword>
<dbReference type="CDD" id="cd01712">
    <property type="entry name" value="PPase_ThiI"/>
    <property type="match status" value="1"/>
</dbReference>
<evidence type="ECO:0000256" key="9">
    <source>
        <dbReference type="ARBA" id="ARBA00022977"/>
    </source>
</evidence>
<dbReference type="CDD" id="cd11716">
    <property type="entry name" value="THUMP_ThiI"/>
    <property type="match status" value="1"/>
</dbReference>
<evidence type="ECO:0000256" key="1">
    <source>
        <dbReference type="ARBA" id="ARBA00004496"/>
    </source>
</evidence>
<proteinExistence type="inferred from homology"/>
<dbReference type="InterPro" id="IPR049962">
    <property type="entry name" value="THUMP_ThiI"/>
</dbReference>
<dbReference type="STRING" id="1218507.JF74_07840"/>
<dbReference type="GO" id="GO:0009228">
    <property type="term" value="P:thiamine biosynthetic process"/>
    <property type="evidence" value="ECO:0007669"/>
    <property type="project" value="UniProtKB-KW"/>
</dbReference>
<evidence type="ECO:0000259" key="20">
    <source>
        <dbReference type="PROSITE" id="PS51165"/>
    </source>
</evidence>
<dbReference type="SUPFAM" id="SSF143437">
    <property type="entry name" value="THUMP domain-like"/>
    <property type="match status" value="1"/>
</dbReference>
<dbReference type="Gene3D" id="3.30.2130.30">
    <property type="match status" value="1"/>
</dbReference>
<evidence type="ECO:0000256" key="19">
    <source>
        <dbReference type="HAMAP-Rule" id="MF_00021"/>
    </source>
</evidence>
<sequence length="405" mass="45473">MKYTEIMVRYGELSTKGKNRKDFIGRLAGNVTKVLRDFPQVEIHPRHDRMHIVLNDAPFAEVDKRLKRVFGIQTYSPTIKVEKTLAKIEETALALMKETFNKGMTFKVNTKRSDHQFLYDTNELNKMVGDYLFANMENLKVEMKHPDIVLRIEVRKDAVYISNQLLRGAGGMPVGTGGRAVMMLSGGIDSPVASYLALKRGVDIEMVHFYSPPYTTEKALNKAKELTGILANYVGKINFIAVPFAEIQETIKEKIPEGYLMNVQRRLMLQLADKIRAKRRGLAIFNGESVGQVASQTLESMAAINDVTTTPVVRPVATMDKTEIINLAEKIGTFDLSIQPFEDCCTIFAPPRPKTKPKIDKAREFENRLDVEGLIERALAGIQVTSIYPNDKFLADKAAEDAALL</sequence>
<dbReference type="InterPro" id="IPR050102">
    <property type="entry name" value="tRNA_sulfurtransferase_ThiI"/>
</dbReference>
<accession>A0A0F4LDR4</accession>
<evidence type="ECO:0000256" key="3">
    <source>
        <dbReference type="ARBA" id="ARBA00022490"/>
    </source>
</evidence>
<evidence type="ECO:0000256" key="15">
    <source>
        <dbReference type="ARBA" id="ARBA00071867"/>
    </source>
</evidence>
<evidence type="ECO:0000256" key="7">
    <source>
        <dbReference type="ARBA" id="ARBA00022840"/>
    </source>
</evidence>
<evidence type="ECO:0000256" key="6">
    <source>
        <dbReference type="ARBA" id="ARBA00022741"/>
    </source>
</evidence>
<dbReference type="PATRIC" id="fig|1218507.3.peg.953"/>
<evidence type="ECO:0000256" key="13">
    <source>
        <dbReference type="ARBA" id="ARBA00061472"/>
    </source>
</evidence>
<evidence type="ECO:0000256" key="5">
    <source>
        <dbReference type="ARBA" id="ARBA00022679"/>
    </source>
</evidence>
<evidence type="ECO:0000256" key="11">
    <source>
        <dbReference type="ARBA" id="ARBA00052330"/>
    </source>
</evidence>
<keyword evidence="9 19" id="KW-0784">Thiamine biosynthesis</keyword>
<dbReference type="EMBL" id="JXLI01000010">
    <property type="protein sequence ID" value="KJY56448.1"/>
    <property type="molecule type" value="Genomic_DNA"/>
</dbReference>
<dbReference type="Pfam" id="PF02926">
    <property type="entry name" value="THUMP"/>
    <property type="match status" value="1"/>
</dbReference>
<feature type="binding site" evidence="19">
    <location>
        <begin position="208"/>
        <end position="209"/>
    </location>
    <ligand>
        <name>ATP</name>
        <dbReference type="ChEBI" id="CHEBI:30616"/>
    </ligand>
</feature>
<feature type="binding site" evidence="19">
    <location>
        <begin position="183"/>
        <end position="184"/>
    </location>
    <ligand>
        <name>ATP</name>
        <dbReference type="ChEBI" id="CHEBI:30616"/>
    </ligand>
</feature>
<dbReference type="HOGENOM" id="CLU_037952_4_0_9"/>
<comment type="catalytic activity">
    <reaction evidence="10 19">
        <text>[ThiI sulfur-carrier protein]-S-sulfanyl-L-cysteine + a uridine in tRNA + 2 reduced [2Fe-2S]-[ferredoxin] + ATP + H(+) = [ThiI sulfur-carrier protein]-L-cysteine + a 4-thiouridine in tRNA + 2 oxidized [2Fe-2S]-[ferredoxin] + AMP + diphosphate</text>
        <dbReference type="Rhea" id="RHEA:24176"/>
        <dbReference type="Rhea" id="RHEA-COMP:10000"/>
        <dbReference type="Rhea" id="RHEA-COMP:10001"/>
        <dbReference type="Rhea" id="RHEA-COMP:13337"/>
        <dbReference type="Rhea" id="RHEA-COMP:13338"/>
        <dbReference type="Rhea" id="RHEA-COMP:13339"/>
        <dbReference type="Rhea" id="RHEA-COMP:13340"/>
        <dbReference type="ChEBI" id="CHEBI:15378"/>
        <dbReference type="ChEBI" id="CHEBI:29950"/>
        <dbReference type="ChEBI" id="CHEBI:30616"/>
        <dbReference type="ChEBI" id="CHEBI:33019"/>
        <dbReference type="ChEBI" id="CHEBI:33737"/>
        <dbReference type="ChEBI" id="CHEBI:33738"/>
        <dbReference type="ChEBI" id="CHEBI:61963"/>
        <dbReference type="ChEBI" id="CHEBI:65315"/>
        <dbReference type="ChEBI" id="CHEBI:136798"/>
        <dbReference type="ChEBI" id="CHEBI:456215"/>
        <dbReference type="EC" id="2.8.1.4"/>
    </reaction>
</comment>
<evidence type="ECO:0000313" key="21">
    <source>
        <dbReference type="EMBL" id="KJY56448.1"/>
    </source>
</evidence>
<feature type="binding site" evidence="19">
    <location>
        <position position="265"/>
    </location>
    <ligand>
        <name>ATP</name>
        <dbReference type="ChEBI" id="CHEBI:30616"/>
    </ligand>
</feature>
<dbReference type="GO" id="GO:0009229">
    <property type="term" value="P:thiamine diphosphate biosynthetic process"/>
    <property type="evidence" value="ECO:0007669"/>
    <property type="project" value="UniProtKB-UniRule"/>
</dbReference>
<dbReference type="EC" id="2.8.1.4" evidence="14 19"/>
<comment type="catalytic activity">
    <reaction evidence="11 19">
        <text>[ThiS sulfur-carrier protein]-C-terminal Gly-Gly-AMP + S-sulfanyl-L-cysteinyl-[cysteine desulfurase] + AH2 = [ThiS sulfur-carrier protein]-C-terminal-Gly-aminoethanethioate + L-cysteinyl-[cysteine desulfurase] + A + AMP + 2 H(+)</text>
        <dbReference type="Rhea" id="RHEA:43340"/>
        <dbReference type="Rhea" id="RHEA-COMP:12157"/>
        <dbReference type="Rhea" id="RHEA-COMP:12158"/>
        <dbReference type="Rhea" id="RHEA-COMP:12910"/>
        <dbReference type="Rhea" id="RHEA-COMP:19908"/>
        <dbReference type="ChEBI" id="CHEBI:13193"/>
        <dbReference type="ChEBI" id="CHEBI:15378"/>
        <dbReference type="ChEBI" id="CHEBI:17499"/>
        <dbReference type="ChEBI" id="CHEBI:29950"/>
        <dbReference type="ChEBI" id="CHEBI:61963"/>
        <dbReference type="ChEBI" id="CHEBI:90618"/>
        <dbReference type="ChEBI" id="CHEBI:232372"/>
        <dbReference type="ChEBI" id="CHEBI:456215"/>
    </reaction>
</comment>
<dbReference type="InterPro" id="IPR004114">
    <property type="entry name" value="THUMP_dom"/>
</dbReference>
<evidence type="ECO:0000256" key="14">
    <source>
        <dbReference type="ARBA" id="ARBA00066827"/>
    </source>
</evidence>
<dbReference type="Pfam" id="PF22025">
    <property type="entry name" value="ThiI_fer"/>
    <property type="match status" value="1"/>
</dbReference>
<evidence type="ECO:0000256" key="12">
    <source>
        <dbReference type="ARBA" id="ARBA00058382"/>
    </source>
</evidence>
<keyword evidence="6 19" id="KW-0547">Nucleotide-binding</keyword>
<feature type="binding site" evidence="19">
    <location>
        <position position="296"/>
    </location>
    <ligand>
        <name>ATP</name>
        <dbReference type="ChEBI" id="CHEBI:30616"/>
    </ligand>
</feature>
<dbReference type="GO" id="GO:0000049">
    <property type="term" value="F:tRNA binding"/>
    <property type="evidence" value="ECO:0007669"/>
    <property type="project" value="UniProtKB-UniRule"/>
</dbReference>
<evidence type="ECO:0000256" key="10">
    <source>
        <dbReference type="ARBA" id="ARBA00050570"/>
    </source>
</evidence>
<dbReference type="HAMAP" id="MF_00021">
    <property type="entry name" value="ThiI"/>
    <property type="match status" value="1"/>
</dbReference>
<evidence type="ECO:0000256" key="16">
    <source>
        <dbReference type="ARBA" id="ARBA00075337"/>
    </source>
</evidence>
<dbReference type="PROSITE" id="PS51165">
    <property type="entry name" value="THUMP"/>
    <property type="match status" value="1"/>
</dbReference>
<evidence type="ECO:0000256" key="4">
    <source>
        <dbReference type="ARBA" id="ARBA00022555"/>
    </source>
</evidence>
<dbReference type="RefSeq" id="WP_046324728.1">
    <property type="nucleotide sequence ID" value="NZ_JBHTMT010000001.1"/>
</dbReference>
<comment type="similarity">
    <text evidence="13 19">Belongs to the ThiI family.</text>
</comment>
<dbReference type="PANTHER" id="PTHR43209:SF1">
    <property type="entry name" value="TRNA SULFURTRANSFERASE"/>
    <property type="match status" value="1"/>
</dbReference>
<protein>
    <recommendedName>
        <fullName evidence="15 19">Probable tRNA sulfurtransferase</fullName>
        <ecNumber evidence="14 19">2.8.1.4</ecNumber>
    </recommendedName>
    <alternativeName>
        <fullName evidence="16 19">Sulfur carrier protein ThiS sulfurtransferase</fullName>
    </alternativeName>
    <alternativeName>
        <fullName evidence="17 19">Thiamine biosynthesis protein ThiI</fullName>
    </alternativeName>
    <alternativeName>
        <fullName evidence="18 19">tRNA 4-thiouridine synthase</fullName>
    </alternativeName>
</protein>
<evidence type="ECO:0000256" key="2">
    <source>
        <dbReference type="ARBA" id="ARBA00004948"/>
    </source>
</evidence>
<organism evidence="21 22">
    <name type="scientific">Lactobacillus melliventris</name>
    <dbReference type="NCBI Taxonomy" id="1218507"/>
    <lineage>
        <taxon>Bacteria</taxon>
        <taxon>Bacillati</taxon>
        <taxon>Bacillota</taxon>
        <taxon>Bacilli</taxon>
        <taxon>Lactobacillales</taxon>
        <taxon>Lactobacillaceae</taxon>
        <taxon>Lactobacillus</taxon>
    </lineage>
</organism>
<dbReference type="PANTHER" id="PTHR43209">
    <property type="entry name" value="TRNA SULFURTRANSFERASE"/>
    <property type="match status" value="1"/>
</dbReference>
<dbReference type="GO" id="GO:0052837">
    <property type="term" value="P:thiazole biosynthetic process"/>
    <property type="evidence" value="ECO:0007669"/>
    <property type="project" value="TreeGrafter"/>
</dbReference>
<keyword evidence="3 19" id="KW-0963">Cytoplasm</keyword>
<dbReference type="GO" id="GO:0004810">
    <property type="term" value="F:CCA tRNA nucleotidyltransferase activity"/>
    <property type="evidence" value="ECO:0007669"/>
    <property type="project" value="InterPro"/>
</dbReference>
<evidence type="ECO:0000256" key="17">
    <source>
        <dbReference type="ARBA" id="ARBA00077849"/>
    </source>
</evidence>
<comment type="caution">
    <text evidence="21">The sequence shown here is derived from an EMBL/GenBank/DDBJ whole genome shotgun (WGS) entry which is preliminary data.</text>
</comment>
<name>A0A0F4LDR4_9LACO</name>
<dbReference type="InterPro" id="IPR003720">
    <property type="entry name" value="tRNA_STrfase"/>
</dbReference>
<dbReference type="GO" id="GO:0005524">
    <property type="term" value="F:ATP binding"/>
    <property type="evidence" value="ECO:0007669"/>
    <property type="project" value="UniProtKB-UniRule"/>
</dbReference>
<dbReference type="FunFam" id="3.40.50.620:FF:000053">
    <property type="entry name" value="Probable tRNA sulfurtransferase"/>
    <property type="match status" value="1"/>
</dbReference>